<evidence type="ECO:0000313" key="8">
    <source>
        <dbReference type="EMBL" id="MEL5993245.1"/>
    </source>
</evidence>
<dbReference type="Proteomes" id="UP001479606">
    <property type="component" value="Unassembled WGS sequence"/>
</dbReference>
<feature type="signal peptide" evidence="6">
    <location>
        <begin position="1"/>
        <end position="23"/>
    </location>
</feature>
<proteinExistence type="inferred from homology"/>
<dbReference type="Pfam" id="PF00877">
    <property type="entry name" value="NLPC_P60"/>
    <property type="match status" value="1"/>
</dbReference>
<keyword evidence="2" id="KW-0645">Protease</keyword>
<evidence type="ECO:0000256" key="1">
    <source>
        <dbReference type="ARBA" id="ARBA00007074"/>
    </source>
</evidence>
<dbReference type="PROSITE" id="PS51935">
    <property type="entry name" value="NLPC_P60"/>
    <property type="match status" value="1"/>
</dbReference>
<dbReference type="RefSeq" id="WP_342296021.1">
    <property type="nucleotide sequence ID" value="NZ_JBCEVZ010000005.1"/>
</dbReference>
<comment type="caution">
    <text evidence="8">The sequence shown here is derived from an EMBL/GenBank/DDBJ whole genome shotgun (WGS) entry which is preliminary data.</text>
</comment>
<reference evidence="8 9" key="1">
    <citation type="journal article" date="2018" name="Arch. Microbiol.">
        <title>Hymenobacter segetis sp. nov., isolated from soil.</title>
        <authorList>
            <person name="Ten L.N."/>
            <person name="Lim S.J."/>
            <person name="Kim B.O."/>
            <person name="Kang I.K."/>
            <person name="Jung H.Y."/>
        </authorList>
    </citation>
    <scope>NUCLEOTIDE SEQUENCE [LARGE SCALE GENOMIC DNA]</scope>
    <source>
        <strain evidence="8 9">S7-3-11</strain>
    </source>
</reference>
<sequence>MKHSLLYCLAATSLALSFFFERAPEASATARAISAPVVAEASLLPALTIGETTPESDPSNPPATKPTAAELAASRDSLTYHYYAQTLGLHLAFDENKDLLRTVTDWIGTPYSFGSNSRRGTDCSGFVTRVFREVYGINLVHSSRAMFSNTQRVAKAEMQTGDLVFFRRGKGPIYHVGIYLKDGKFAHSACNGGVMVSSLNQPYYHRNFYAAGRVRAAAAADEAITEAATESAIASVQ</sequence>
<evidence type="ECO:0000256" key="2">
    <source>
        <dbReference type="ARBA" id="ARBA00022670"/>
    </source>
</evidence>
<feature type="chain" id="PRO_5046356185" evidence="6">
    <location>
        <begin position="24"/>
        <end position="237"/>
    </location>
</feature>
<dbReference type="InterPro" id="IPR052062">
    <property type="entry name" value="Murein_DD/LD_carboxypeptidase"/>
</dbReference>
<comment type="similarity">
    <text evidence="1">Belongs to the peptidase C40 family.</text>
</comment>
<keyword evidence="3 6" id="KW-0732">Signal</keyword>
<accession>A0ABU9LT47</accession>
<dbReference type="InterPro" id="IPR000064">
    <property type="entry name" value="NLP_P60_dom"/>
</dbReference>
<name>A0ABU9LT47_9BACT</name>
<keyword evidence="4" id="KW-0378">Hydrolase</keyword>
<gene>
    <name evidence="8" type="ORF">AAFH49_03440</name>
</gene>
<organism evidence="8 9">
    <name type="scientific">Hymenobacter segetis</name>
    <dbReference type="NCBI Taxonomy" id="2025509"/>
    <lineage>
        <taxon>Bacteria</taxon>
        <taxon>Pseudomonadati</taxon>
        <taxon>Bacteroidota</taxon>
        <taxon>Cytophagia</taxon>
        <taxon>Cytophagales</taxon>
        <taxon>Hymenobacteraceae</taxon>
        <taxon>Hymenobacter</taxon>
    </lineage>
</organism>
<dbReference type="InterPro" id="IPR038765">
    <property type="entry name" value="Papain-like_cys_pep_sf"/>
</dbReference>
<dbReference type="EMBL" id="JBCEVZ010000005">
    <property type="protein sequence ID" value="MEL5993245.1"/>
    <property type="molecule type" value="Genomic_DNA"/>
</dbReference>
<keyword evidence="9" id="KW-1185">Reference proteome</keyword>
<evidence type="ECO:0000313" key="9">
    <source>
        <dbReference type="Proteomes" id="UP001479606"/>
    </source>
</evidence>
<keyword evidence="5" id="KW-0788">Thiol protease</keyword>
<evidence type="ECO:0000259" key="7">
    <source>
        <dbReference type="PROSITE" id="PS51935"/>
    </source>
</evidence>
<feature type="domain" description="NlpC/P60" evidence="7">
    <location>
        <begin position="93"/>
        <end position="215"/>
    </location>
</feature>
<dbReference type="PANTHER" id="PTHR47360">
    <property type="entry name" value="MUREIN DD-ENDOPEPTIDASE MEPS/MUREIN LD-CARBOXYPEPTIDASE"/>
    <property type="match status" value="1"/>
</dbReference>
<evidence type="ECO:0000256" key="3">
    <source>
        <dbReference type="ARBA" id="ARBA00022729"/>
    </source>
</evidence>
<dbReference type="PANTHER" id="PTHR47360:SF1">
    <property type="entry name" value="ENDOPEPTIDASE NLPC-RELATED"/>
    <property type="match status" value="1"/>
</dbReference>
<dbReference type="SUPFAM" id="SSF54001">
    <property type="entry name" value="Cysteine proteinases"/>
    <property type="match status" value="1"/>
</dbReference>
<protein>
    <submittedName>
        <fullName evidence="8">C40 family peptidase</fullName>
    </submittedName>
</protein>
<evidence type="ECO:0000256" key="6">
    <source>
        <dbReference type="SAM" id="SignalP"/>
    </source>
</evidence>
<evidence type="ECO:0000256" key="5">
    <source>
        <dbReference type="ARBA" id="ARBA00022807"/>
    </source>
</evidence>
<dbReference type="Gene3D" id="3.90.1720.10">
    <property type="entry name" value="endopeptidase domain like (from Nostoc punctiforme)"/>
    <property type="match status" value="1"/>
</dbReference>
<evidence type="ECO:0000256" key="4">
    <source>
        <dbReference type="ARBA" id="ARBA00022801"/>
    </source>
</evidence>